<dbReference type="Proteomes" id="UP001187192">
    <property type="component" value="Unassembled WGS sequence"/>
</dbReference>
<comment type="caution">
    <text evidence="8">The sequence shown here is derived from an EMBL/GenBank/DDBJ whole genome shotgun (WGS) entry which is preliminary data.</text>
</comment>
<dbReference type="PANTHER" id="PTHR31384:SF79">
    <property type="entry name" value="AUXIN RESPONSE FACTOR 2"/>
    <property type="match status" value="1"/>
</dbReference>
<keyword evidence="4" id="KW-0804">Transcription</keyword>
<reference evidence="8" key="1">
    <citation type="submission" date="2023-07" db="EMBL/GenBank/DDBJ databases">
        <title>draft genome sequence of fig (Ficus carica).</title>
        <authorList>
            <person name="Takahashi T."/>
            <person name="Nishimura K."/>
        </authorList>
    </citation>
    <scope>NUCLEOTIDE SEQUENCE</scope>
</reference>
<evidence type="ECO:0000256" key="5">
    <source>
        <dbReference type="ARBA" id="ARBA00023242"/>
    </source>
</evidence>
<dbReference type="Gene3D" id="2.40.330.10">
    <property type="entry name" value="DNA-binding pseudobarrel domain"/>
    <property type="match status" value="1"/>
</dbReference>
<dbReference type="EMBL" id="BTGU01001295">
    <property type="protein sequence ID" value="GMN20897.1"/>
    <property type="molecule type" value="Genomic_DNA"/>
</dbReference>
<evidence type="ECO:0000256" key="4">
    <source>
        <dbReference type="ARBA" id="ARBA00023163"/>
    </source>
</evidence>
<dbReference type="InterPro" id="IPR015300">
    <property type="entry name" value="DNA-bd_pseudobarrel_sf"/>
</dbReference>
<evidence type="ECO:0000313" key="9">
    <source>
        <dbReference type="Proteomes" id="UP001187192"/>
    </source>
</evidence>
<name>A0AA87YSJ7_FICCA</name>
<dbReference type="GO" id="GO:0005634">
    <property type="term" value="C:nucleus"/>
    <property type="evidence" value="ECO:0007669"/>
    <property type="project" value="UniProtKB-SubCell"/>
</dbReference>
<keyword evidence="9" id="KW-1185">Reference proteome</keyword>
<dbReference type="SUPFAM" id="SSF101936">
    <property type="entry name" value="DNA-binding pseudobarrel domain"/>
    <property type="match status" value="1"/>
</dbReference>
<dbReference type="GO" id="GO:0009725">
    <property type="term" value="P:response to hormone"/>
    <property type="evidence" value="ECO:0007669"/>
    <property type="project" value="InterPro"/>
</dbReference>
<keyword evidence="5" id="KW-0539">Nucleus</keyword>
<evidence type="ECO:0000256" key="1">
    <source>
        <dbReference type="ARBA" id="ARBA00004123"/>
    </source>
</evidence>
<comment type="subcellular location">
    <subcellularLocation>
        <location evidence="1">Nucleus</location>
    </subcellularLocation>
</comment>
<keyword evidence="3" id="KW-0238">DNA-binding</keyword>
<accession>A0AA87YSJ7</accession>
<evidence type="ECO:0000256" key="3">
    <source>
        <dbReference type="ARBA" id="ARBA00023125"/>
    </source>
</evidence>
<dbReference type="GO" id="GO:0006355">
    <property type="term" value="P:regulation of DNA-templated transcription"/>
    <property type="evidence" value="ECO:0007669"/>
    <property type="project" value="InterPro"/>
</dbReference>
<evidence type="ECO:0000256" key="2">
    <source>
        <dbReference type="ARBA" id="ARBA00023015"/>
    </source>
</evidence>
<organism evidence="8 9">
    <name type="scientific">Ficus carica</name>
    <name type="common">Common fig</name>
    <dbReference type="NCBI Taxonomy" id="3494"/>
    <lineage>
        <taxon>Eukaryota</taxon>
        <taxon>Viridiplantae</taxon>
        <taxon>Streptophyta</taxon>
        <taxon>Embryophyta</taxon>
        <taxon>Tracheophyta</taxon>
        <taxon>Spermatophyta</taxon>
        <taxon>Magnoliopsida</taxon>
        <taxon>eudicotyledons</taxon>
        <taxon>Gunneridae</taxon>
        <taxon>Pentapetalae</taxon>
        <taxon>rosids</taxon>
        <taxon>fabids</taxon>
        <taxon>Rosales</taxon>
        <taxon>Moraceae</taxon>
        <taxon>Ficeae</taxon>
        <taxon>Ficus</taxon>
    </lineage>
</organism>
<protein>
    <recommendedName>
        <fullName evidence="10">TF-B3 domain-containing protein</fullName>
    </recommendedName>
</protein>
<gene>
    <name evidence="7" type="ORF">TIFTF001_039970</name>
    <name evidence="8" type="ORF">TIFTF001_039976</name>
</gene>
<sequence>MTKQAFKEFSIKFHGKRPGFKRKEKRFTAISPRVEDEADEELGGTTDMSRQPPTPELVAKDLHGNEWRFRHIFRGQPRRHLRLELTKDVAAYPLLHSCPAKLHHLVSEFASRLFTYSMDIRRELSLSKYNYFIRNINNYKLSIAYHNIF</sequence>
<dbReference type="GO" id="GO:0003677">
    <property type="term" value="F:DNA binding"/>
    <property type="evidence" value="ECO:0007669"/>
    <property type="project" value="UniProtKB-KW"/>
</dbReference>
<evidence type="ECO:0008006" key="10">
    <source>
        <dbReference type="Google" id="ProtNLM"/>
    </source>
</evidence>
<evidence type="ECO:0000313" key="7">
    <source>
        <dbReference type="EMBL" id="GMN20897.1"/>
    </source>
</evidence>
<dbReference type="AlphaFoldDB" id="A0AA87YSJ7"/>
<feature type="region of interest" description="Disordered" evidence="6">
    <location>
        <begin position="33"/>
        <end position="57"/>
    </location>
</feature>
<dbReference type="EMBL" id="BTGU01001296">
    <property type="protein sequence ID" value="GMN20912.1"/>
    <property type="molecule type" value="Genomic_DNA"/>
</dbReference>
<proteinExistence type="predicted"/>
<evidence type="ECO:0000313" key="8">
    <source>
        <dbReference type="EMBL" id="GMN20912.1"/>
    </source>
</evidence>
<keyword evidence="2" id="KW-0805">Transcription regulation</keyword>
<dbReference type="InterPro" id="IPR044835">
    <property type="entry name" value="ARF_plant"/>
</dbReference>
<evidence type="ECO:0000256" key="6">
    <source>
        <dbReference type="SAM" id="MobiDB-lite"/>
    </source>
</evidence>
<dbReference type="PANTHER" id="PTHR31384">
    <property type="entry name" value="AUXIN RESPONSE FACTOR 4-RELATED"/>
    <property type="match status" value="1"/>
</dbReference>